<proteinExistence type="inferred from homology"/>
<feature type="domain" description="Thiamine pyrophosphate enzyme N-terminal TPP-binding" evidence="14">
    <location>
        <begin position="10"/>
        <end position="123"/>
    </location>
</feature>
<reference evidence="15 16" key="1">
    <citation type="submission" date="2024-03" db="EMBL/GenBank/DDBJ databases">
        <title>The complete genome of Streptomyces sirii sp.nov.</title>
        <authorList>
            <person name="Zakalyukina Y.V."/>
            <person name="Belik A.R."/>
            <person name="Biryukov M.V."/>
            <person name="Baturina O.A."/>
            <person name="Kabilov M.R."/>
        </authorList>
    </citation>
    <scope>NUCLEOTIDE SEQUENCE [LARGE SCALE GENOMIC DNA]</scope>
    <source>
        <strain evidence="15 16">BP-8</strain>
    </source>
</reference>
<evidence type="ECO:0000256" key="11">
    <source>
        <dbReference type="RuleBase" id="RU362132"/>
    </source>
</evidence>
<evidence type="ECO:0000256" key="4">
    <source>
        <dbReference type="ARBA" id="ARBA00007812"/>
    </source>
</evidence>
<dbReference type="SUPFAM" id="SSF52518">
    <property type="entry name" value="Thiamin diphosphate-binding fold (THDP-binding)"/>
    <property type="match status" value="2"/>
</dbReference>
<evidence type="ECO:0000256" key="10">
    <source>
        <dbReference type="ARBA" id="ARBA00023239"/>
    </source>
</evidence>
<keyword evidence="10" id="KW-0456">Lyase</keyword>
<evidence type="ECO:0000256" key="8">
    <source>
        <dbReference type="ARBA" id="ARBA00022842"/>
    </source>
</evidence>
<evidence type="ECO:0000256" key="1">
    <source>
        <dbReference type="ARBA" id="ARBA00001920"/>
    </source>
</evidence>
<dbReference type="Gene3D" id="3.40.50.1220">
    <property type="entry name" value="TPP-binding domain"/>
    <property type="match status" value="1"/>
</dbReference>
<comment type="cofactor">
    <cofactor evidence="2">
        <name>thiamine diphosphate</name>
        <dbReference type="ChEBI" id="CHEBI:58937"/>
    </cofactor>
</comment>
<keyword evidence="7" id="KW-0210">Decarboxylase</keyword>
<feature type="domain" description="Thiamine pyrophosphate enzyme TPP-binding" evidence="13">
    <location>
        <begin position="440"/>
        <end position="592"/>
    </location>
</feature>
<dbReference type="InterPro" id="IPR029061">
    <property type="entry name" value="THDP-binding"/>
</dbReference>
<evidence type="ECO:0000259" key="13">
    <source>
        <dbReference type="Pfam" id="PF02775"/>
    </source>
</evidence>
<sequence length="633" mass="68552">MTTTTTTTCTVAEYLAIRLEQLGITHLFGVPGNHLGPFLSTLHAKTKVRWVGTPTEGGAGQAADAYARVKVADAEIALGEQGIGAVAVTYSVGAFNLLNAIGGGFAEYVPLIAINAAPTYEQWLNQRAIGLLTSHMSQRPESNLDVYRQVTVDAQAISNPGLAPTQIDSAITACLSHRRPVYLEVMEDVWEARCAAPRGRLTRQQRPVTAQNAKMLDRAVTACVDLIRSQEKPPILWAGEEIDRFRLSDEFEKLVRETRIPFCTTVGAKSVVSEYTPGYSGVYNGKASNPDVAEVFNNAGCRIGLGTWATSKNLGGVRSIGDDWAVAAHEGVHVGSSYFPDVQLAEFIPALRRRLVLDFGAGAFEADHFALARKDGLDVPASTAAFLDAQIGGVYPESVTYDSFFRHVNAFLESQTGEPPGERGNPFTVVSDAAFALIGSMNLRMAERASYVAQNSWLSIGYSVGAATGVALGRQHAGKRPLVFVGDGSFQETCQEMSTQVRHGLRPVVFVLDNEGFYGIEQMLVHPCFYKEGTSTPPSDGADFYNELHPWRYENLADVFGSAKHPMHGFAVRTHDQLEALLKQIGEPTDPINQGPIVVRVQFERRDYPEALKYKIAENCPPPGGAPSEGSAA</sequence>
<evidence type="ECO:0000259" key="12">
    <source>
        <dbReference type="Pfam" id="PF00205"/>
    </source>
</evidence>
<dbReference type="Pfam" id="PF02776">
    <property type="entry name" value="TPP_enzyme_N"/>
    <property type="match status" value="1"/>
</dbReference>
<dbReference type="InterPro" id="IPR011766">
    <property type="entry name" value="TPP_enzyme_TPP-bd"/>
</dbReference>
<dbReference type="Gene3D" id="3.40.50.970">
    <property type="match status" value="2"/>
</dbReference>
<keyword evidence="8" id="KW-0460">Magnesium</keyword>
<dbReference type="EMBL" id="CP147982">
    <property type="protein sequence ID" value="WXK80889.1"/>
    <property type="molecule type" value="Genomic_DNA"/>
</dbReference>
<accession>A0ABZ2R015</accession>
<evidence type="ECO:0000259" key="14">
    <source>
        <dbReference type="Pfam" id="PF02776"/>
    </source>
</evidence>
<dbReference type="SUPFAM" id="SSF52467">
    <property type="entry name" value="DHS-like NAD/FAD-binding domain"/>
    <property type="match status" value="1"/>
</dbReference>
<dbReference type="InterPro" id="IPR012001">
    <property type="entry name" value="Thiamin_PyroP_enz_TPP-bd_dom"/>
</dbReference>
<dbReference type="PANTHER" id="PTHR43452">
    <property type="entry name" value="PYRUVATE DECARBOXYLASE"/>
    <property type="match status" value="1"/>
</dbReference>
<name>A0ABZ2R015_9ACTN</name>
<comment type="cofactor">
    <cofactor evidence="1">
        <name>a metal cation</name>
        <dbReference type="ChEBI" id="CHEBI:25213"/>
    </cofactor>
</comment>
<dbReference type="PANTHER" id="PTHR43452:SF30">
    <property type="entry name" value="PYRUVATE DECARBOXYLASE ISOZYME 1-RELATED"/>
    <property type="match status" value="1"/>
</dbReference>
<gene>
    <name evidence="15" type="ORF">WAB15_35465</name>
</gene>
<dbReference type="Pfam" id="PF02775">
    <property type="entry name" value="TPP_enzyme_C"/>
    <property type="match status" value="1"/>
</dbReference>
<evidence type="ECO:0000256" key="6">
    <source>
        <dbReference type="ARBA" id="ARBA00022723"/>
    </source>
</evidence>
<dbReference type="InterPro" id="IPR029035">
    <property type="entry name" value="DHS-like_NAD/FAD-binding_dom"/>
</dbReference>
<feature type="domain" description="Thiamine pyrophosphate enzyme central" evidence="12">
    <location>
        <begin position="221"/>
        <end position="325"/>
    </location>
</feature>
<dbReference type="Proteomes" id="UP001626628">
    <property type="component" value="Chromosome"/>
</dbReference>
<dbReference type="InterPro" id="IPR012110">
    <property type="entry name" value="PDC/IPDC-like"/>
</dbReference>
<comment type="similarity">
    <text evidence="4 11">Belongs to the TPP enzyme family.</text>
</comment>
<evidence type="ECO:0000256" key="2">
    <source>
        <dbReference type="ARBA" id="ARBA00001964"/>
    </source>
</evidence>
<dbReference type="RefSeq" id="WP_407288791.1">
    <property type="nucleotide sequence ID" value="NZ_CP147982.1"/>
</dbReference>
<protein>
    <recommendedName>
        <fullName evidence="5">Alpha-keto-acid decarboxylase</fullName>
    </recommendedName>
</protein>
<evidence type="ECO:0000256" key="3">
    <source>
        <dbReference type="ARBA" id="ARBA00002938"/>
    </source>
</evidence>
<comment type="function">
    <text evidence="3">Decarboxylates branched-chain and aromatic alpha-keto acids to aldehydes.</text>
</comment>
<dbReference type="Pfam" id="PF00205">
    <property type="entry name" value="TPP_enzyme_M"/>
    <property type="match status" value="1"/>
</dbReference>
<dbReference type="InterPro" id="IPR012000">
    <property type="entry name" value="Thiamin_PyroP_enz_cen_dom"/>
</dbReference>
<evidence type="ECO:0000256" key="5">
    <source>
        <dbReference type="ARBA" id="ARBA00020054"/>
    </source>
</evidence>
<evidence type="ECO:0000256" key="7">
    <source>
        <dbReference type="ARBA" id="ARBA00022793"/>
    </source>
</evidence>
<keyword evidence="6" id="KW-0479">Metal-binding</keyword>
<dbReference type="InterPro" id="IPR047213">
    <property type="entry name" value="TPP_PYR_PDC_IPDC-like"/>
</dbReference>
<keyword evidence="16" id="KW-1185">Reference proteome</keyword>
<evidence type="ECO:0000313" key="16">
    <source>
        <dbReference type="Proteomes" id="UP001626628"/>
    </source>
</evidence>
<dbReference type="CDD" id="cd07038">
    <property type="entry name" value="TPP_PYR_PDC_IPDC_like"/>
    <property type="match status" value="1"/>
</dbReference>
<organism evidence="15 16">
    <name type="scientific">Streptomyces sirii</name>
    <dbReference type="NCBI Taxonomy" id="3127701"/>
    <lineage>
        <taxon>Bacteria</taxon>
        <taxon>Bacillati</taxon>
        <taxon>Actinomycetota</taxon>
        <taxon>Actinomycetes</taxon>
        <taxon>Kitasatosporales</taxon>
        <taxon>Streptomycetaceae</taxon>
        <taxon>Streptomyces</taxon>
    </lineage>
</organism>
<evidence type="ECO:0000313" key="15">
    <source>
        <dbReference type="EMBL" id="WXK80889.1"/>
    </source>
</evidence>
<keyword evidence="9 11" id="KW-0786">Thiamine pyrophosphate</keyword>
<evidence type="ECO:0000256" key="9">
    <source>
        <dbReference type="ARBA" id="ARBA00023052"/>
    </source>
</evidence>